<feature type="non-terminal residue" evidence="3">
    <location>
        <position position="248"/>
    </location>
</feature>
<protein>
    <recommendedName>
        <fullName evidence="2">TonB-dependent receptor plug domain-containing protein</fullName>
    </recommendedName>
</protein>
<dbReference type="SUPFAM" id="SSF56935">
    <property type="entry name" value="Porins"/>
    <property type="match status" value="1"/>
</dbReference>
<dbReference type="Gene3D" id="2.170.130.10">
    <property type="entry name" value="TonB-dependent receptor, plug domain"/>
    <property type="match status" value="1"/>
</dbReference>
<gene>
    <name evidence="3" type="ORF">METZ01_LOCUS176815</name>
</gene>
<organism evidence="3">
    <name type="scientific">marine metagenome</name>
    <dbReference type="NCBI Taxonomy" id="408172"/>
    <lineage>
        <taxon>unclassified sequences</taxon>
        <taxon>metagenomes</taxon>
        <taxon>ecological metagenomes</taxon>
    </lineage>
</organism>
<feature type="domain" description="TonB-dependent receptor plug" evidence="2">
    <location>
        <begin position="128"/>
        <end position="235"/>
    </location>
</feature>
<sequence>MQVKSLFPAIFVIGFLMGPAHLEAQSGTLSGTVVDVETGAPLASAQVEVLESGEGAVLTSASGQFSFSLSSGTYSVVVTTLGYRPYREDGVSVTSGGSVSLELSLTSQALELNPIVVTASRATETSTSAPATVIVIGQTEVEDRPTITPVDHLRAVPGVDVMQQGLQSTNLVIRGFSNVFSGSLHALVDDRIAGIPSLRVNLMHFIPSQDEDLERMEVVLGPGSALYGPNTSNGVIHLITKSPLESQG</sequence>
<keyword evidence="1" id="KW-0732">Signal</keyword>
<evidence type="ECO:0000256" key="1">
    <source>
        <dbReference type="ARBA" id="ARBA00022729"/>
    </source>
</evidence>
<dbReference type="InterPro" id="IPR008969">
    <property type="entry name" value="CarboxyPept-like_regulatory"/>
</dbReference>
<evidence type="ECO:0000259" key="2">
    <source>
        <dbReference type="Pfam" id="PF07715"/>
    </source>
</evidence>
<reference evidence="3" key="1">
    <citation type="submission" date="2018-05" db="EMBL/GenBank/DDBJ databases">
        <authorList>
            <person name="Lanie J.A."/>
            <person name="Ng W.-L."/>
            <person name="Kazmierczak K.M."/>
            <person name="Andrzejewski T.M."/>
            <person name="Davidsen T.M."/>
            <person name="Wayne K.J."/>
            <person name="Tettelin H."/>
            <person name="Glass J.I."/>
            <person name="Rusch D."/>
            <person name="Podicherti R."/>
            <person name="Tsui H.-C.T."/>
            <person name="Winkler M.E."/>
        </authorList>
    </citation>
    <scope>NUCLEOTIDE SEQUENCE</scope>
</reference>
<dbReference type="PANTHER" id="PTHR30069:SF29">
    <property type="entry name" value="HEMOGLOBIN AND HEMOGLOBIN-HAPTOGLOBIN-BINDING PROTEIN 1-RELATED"/>
    <property type="match status" value="1"/>
</dbReference>
<dbReference type="Pfam" id="PF07715">
    <property type="entry name" value="Plug"/>
    <property type="match status" value="1"/>
</dbReference>
<dbReference type="Pfam" id="PF13620">
    <property type="entry name" value="CarboxypepD_reg"/>
    <property type="match status" value="1"/>
</dbReference>
<proteinExistence type="predicted"/>
<dbReference type="SUPFAM" id="SSF49464">
    <property type="entry name" value="Carboxypeptidase regulatory domain-like"/>
    <property type="match status" value="1"/>
</dbReference>
<dbReference type="EMBL" id="UINC01033924">
    <property type="protein sequence ID" value="SVB23961.1"/>
    <property type="molecule type" value="Genomic_DNA"/>
</dbReference>
<dbReference type="GO" id="GO:0015344">
    <property type="term" value="F:siderophore uptake transmembrane transporter activity"/>
    <property type="evidence" value="ECO:0007669"/>
    <property type="project" value="TreeGrafter"/>
</dbReference>
<dbReference type="AlphaFoldDB" id="A0A382CE43"/>
<dbReference type="PANTHER" id="PTHR30069">
    <property type="entry name" value="TONB-DEPENDENT OUTER MEMBRANE RECEPTOR"/>
    <property type="match status" value="1"/>
</dbReference>
<dbReference type="InterPro" id="IPR012910">
    <property type="entry name" value="Plug_dom"/>
</dbReference>
<dbReference type="GO" id="GO:0044718">
    <property type="term" value="P:siderophore transmembrane transport"/>
    <property type="evidence" value="ECO:0007669"/>
    <property type="project" value="TreeGrafter"/>
</dbReference>
<dbReference type="InterPro" id="IPR039426">
    <property type="entry name" value="TonB-dep_rcpt-like"/>
</dbReference>
<evidence type="ECO:0000313" key="3">
    <source>
        <dbReference type="EMBL" id="SVB23961.1"/>
    </source>
</evidence>
<name>A0A382CE43_9ZZZZ</name>
<accession>A0A382CE43</accession>
<dbReference type="InterPro" id="IPR037066">
    <property type="entry name" value="Plug_dom_sf"/>
</dbReference>
<dbReference type="PROSITE" id="PS52016">
    <property type="entry name" value="TONB_DEPENDENT_REC_3"/>
    <property type="match status" value="1"/>
</dbReference>
<dbReference type="Gene3D" id="2.60.40.1120">
    <property type="entry name" value="Carboxypeptidase-like, regulatory domain"/>
    <property type="match status" value="1"/>
</dbReference>